<sequence>TENEYTYRGSIVKTFSRNKLGKWVKNGDSRDRGCYKLATYVFPDNSAGITLSHERVRQFWPSSDGCAIRSRVPRCFPHRERDPS</sequence>
<keyword evidence="2" id="KW-1185">Reference proteome</keyword>
<feature type="non-terminal residue" evidence="1">
    <location>
        <position position="84"/>
    </location>
</feature>
<dbReference type="Proteomes" id="UP001177670">
    <property type="component" value="Unassembled WGS sequence"/>
</dbReference>
<feature type="non-terminal residue" evidence="1">
    <location>
        <position position="1"/>
    </location>
</feature>
<dbReference type="AlphaFoldDB" id="A0AA40G7P3"/>
<protein>
    <submittedName>
        <fullName evidence="1">Uncharacterized protein</fullName>
    </submittedName>
</protein>
<evidence type="ECO:0000313" key="1">
    <source>
        <dbReference type="EMBL" id="KAK1132243.1"/>
    </source>
</evidence>
<comment type="caution">
    <text evidence="1">The sequence shown here is derived from an EMBL/GenBank/DDBJ whole genome shotgun (WGS) entry which is preliminary data.</text>
</comment>
<gene>
    <name evidence="1" type="ORF">K0M31_016365</name>
</gene>
<organism evidence="1 2">
    <name type="scientific">Melipona bicolor</name>
    <dbReference type="NCBI Taxonomy" id="60889"/>
    <lineage>
        <taxon>Eukaryota</taxon>
        <taxon>Metazoa</taxon>
        <taxon>Ecdysozoa</taxon>
        <taxon>Arthropoda</taxon>
        <taxon>Hexapoda</taxon>
        <taxon>Insecta</taxon>
        <taxon>Pterygota</taxon>
        <taxon>Neoptera</taxon>
        <taxon>Endopterygota</taxon>
        <taxon>Hymenoptera</taxon>
        <taxon>Apocrita</taxon>
        <taxon>Aculeata</taxon>
        <taxon>Apoidea</taxon>
        <taxon>Anthophila</taxon>
        <taxon>Apidae</taxon>
        <taxon>Melipona</taxon>
    </lineage>
</organism>
<dbReference type="EMBL" id="JAHYIQ010000005">
    <property type="protein sequence ID" value="KAK1132243.1"/>
    <property type="molecule type" value="Genomic_DNA"/>
</dbReference>
<reference evidence="1" key="1">
    <citation type="submission" date="2021-10" db="EMBL/GenBank/DDBJ databases">
        <title>Melipona bicolor Genome sequencing and assembly.</title>
        <authorList>
            <person name="Araujo N.S."/>
            <person name="Arias M.C."/>
        </authorList>
    </citation>
    <scope>NUCLEOTIDE SEQUENCE</scope>
    <source>
        <strain evidence="1">USP_2M_L1-L4_2017</strain>
        <tissue evidence="1">Whole body</tissue>
    </source>
</reference>
<proteinExistence type="predicted"/>
<accession>A0AA40G7P3</accession>
<name>A0AA40G7P3_9HYME</name>
<evidence type="ECO:0000313" key="2">
    <source>
        <dbReference type="Proteomes" id="UP001177670"/>
    </source>
</evidence>